<comment type="caution">
    <text evidence="2">The sequence shown here is derived from an EMBL/GenBank/DDBJ whole genome shotgun (WGS) entry which is preliminary data.</text>
</comment>
<feature type="transmembrane region" description="Helical" evidence="1">
    <location>
        <begin position="6"/>
        <end position="26"/>
    </location>
</feature>
<protein>
    <submittedName>
        <fullName evidence="2">Uncharacterized protein</fullName>
    </submittedName>
</protein>
<gene>
    <name evidence="2" type="ORF">HMPREF1015_03009</name>
</gene>
<dbReference type="PATRIC" id="fig|665952.3.peg.869"/>
<accession>G9QIT2</accession>
<dbReference type="RefSeq" id="WP_003353162.1">
    <property type="nucleotide sequence ID" value="NZ_JH414744.1"/>
</dbReference>
<keyword evidence="1" id="KW-0472">Membrane</keyword>
<reference evidence="2 3" key="1">
    <citation type="submission" date="2011-09" db="EMBL/GenBank/DDBJ databases">
        <title>The Genome Sequence of Bacillus smithii 7_3_47FAA.</title>
        <authorList>
            <consortium name="The Broad Institute Genome Sequencing Platform"/>
            <person name="Earl A."/>
            <person name="Ward D."/>
            <person name="Feldgarden M."/>
            <person name="Gevers D."/>
            <person name="Daigneault M."/>
            <person name="Strauss J."/>
            <person name="Allen-Vercoe E."/>
            <person name="Young S.K."/>
            <person name="Zeng Q."/>
            <person name="Gargeya S."/>
            <person name="Fitzgerald M."/>
            <person name="Haas B."/>
            <person name="Abouelleil A."/>
            <person name="Alvarado L."/>
            <person name="Arachchi H.M."/>
            <person name="Berlin A."/>
            <person name="Brown A."/>
            <person name="Chapman S.B."/>
            <person name="Chen Z."/>
            <person name="Dunbar C."/>
            <person name="Freedman E."/>
            <person name="Gearin G."/>
            <person name="Goldberg J."/>
            <person name="Griggs A."/>
            <person name="Gujja S."/>
            <person name="Heiman D."/>
            <person name="Howarth C."/>
            <person name="Larson L."/>
            <person name="Lui A."/>
            <person name="MacDonald P.J.P."/>
            <person name="Montmayeur A."/>
            <person name="Murphy C."/>
            <person name="Neiman D."/>
            <person name="Pearson M."/>
            <person name="Priest M."/>
            <person name="Roberts A."/>
            <person name="Saif S."/>
            <person name="Shea T."/>
            <person name="Shenoy N."/>
            <person name="Sisk P."/>
            <person name="Stolte C."/>
            <person name="Sykes S."/>
            <person name="Wortman J."/>
            <person name="Nusbaum C."/>
            <person name="Birren B."/>
        </authorList>
    </citation>
    <scope>NUCLEOTIDE SEQUENCE [LARGE SCALE GENOMIC DNA]</scope>
    <source>
        <strain evidence="2 3">7_3_47FAA</strain>
    </source>
</reference>
<dbReference type="Proteomes" id="UP000011747">
    <property type="component" value="Unassembled WGS sequence"/>
</dbReference>
<evidence type="ECO:0000256" key="1">
    <source>
        <dbReference type="SAM" id="Phobius"/>
    </source>
</evidence>
<proteinExistence type="predicted"/>
<organism evidence="2 3">
    <name type="scientific">Bacillus smithii 7_3_47FAA</name>
    <dbReference type="NCBI Taxonomy" id="665952"/>
    <lineage>
        <taxon>Bacteria</taxon>
        <taxon>Bacillati</taxon>
        <taxon>Bacillota</taxon>
        <taxon>Bacilli</taxon>
        <taxon>Bacillales</taxon>
        <taxon>Bacillaceae</taxon>
        <taxon>Bacillus</taxon>
    </lineage>
</organism>
<dbReference type="AlphaFoldDB" id="G9QIT2"/>
<sequence length="88" mass="10420">MKDLSLIGKISIVSGIFFASYGLLLFMKDMKEKSTLINFLNSSGRTYCSWYIYIFISILLQETKIKVEVQNGLWRDLWDVKRKELRKF</sequence>
<name>G9QIT2_9BACI</name>
<dbReference type="EMBL" id="ACWF01000046">
    <property type="protein sequence ID" value="EHL78933.1"/>
    <property type="molecule type" value="Genomic_DNA"/>
</dbReference>
<keyword evidence="3" id="KW-1185">Reference proteome</keyword>
<evidence type="ECO:0000313" key="3">
    <source>
        <dbReference type="Proteomes" id="UP000011747"/>
    </source>
</evidence>
<evidence type="ECO:0000313" key="2">
    <source>
        <dbReference type="EMBL" id="EHL78933.1"/>
    </source>
</evidence>
<keyword evidence="1" id="KW-1133">Transmembrane helix</keyword>
<dbReference type="HOGENOM" id="CLU_2462723_0_0_9"/>
<keyword evidence="1" id="KW-0812">Transmembrane</keyword>